<dbReference type="EMBL" id="JAFLCK010000008">
    <property type="protein sequence ID" value="MBN8660235.1"/>
    <property type="molecule type" value="Genomic_DNA"/>
</dbReference>
<dbReference type="Pfam" id="PF00842">
    <property type="entry name" value="Ala_racemase_C"/>
    <property type="match status" value="1"/>
</dbReference>
<accession>A0A8J7TKR6</accession>
<evidence type="ECO:0000256" key="5">
    <source>
        <dbReference type="PIRSR" id="PIRSR600821-50"/>
    </source>
</evidence>
<dbReference type="GO" id="GO:0008784">
    <property type="term" value="F:alanine racemase activity"/>
    <property type="evidence" value="ECO:0007669"/>
    <property type="project" value="UniProtKB-UniRule"/>
</dbReference>
<keyword evidence="2 4" id="KW-0663">Pyridoxal phosphate</keyword>
<dbReference type="InterPro" id="IPR029066">
    <property type="entry name" value="PLP-binding_barrel"/>
</dbReference>
<dbReference type="NCBIfam" id="TIGR00492">
    <property type="entry name" value="alr"/>
    <property type="match status" value="1"/>
</dbReference>
<comment type="cofactor">
    <cofactor evidence="1 4 5">
        <name>pyridoxal 5'-phosphate</name>
        <dbReference type="ChEBI" id="CHEBI:597326"/>
    </cofactor>
</comment>
<evidence type="ECO:0000256" key="4">
    <source>
        <dbReference type="HAMAP-Rule" id="MF_01201"/>
    </source>
</evidence>
<feature type="active site" description="Proton acceptor; specific for D-alanine" evidence="4">
    <location>
        <position position="80"/>
    </location>
</feature>
<evidence type="ECO:0000256" key="6">
    <source>
        <dbReference type="PIRSR" id="PIRSR600821-52"/>
    </source>
</evidence>
<gene>
    <name evidence="8" type="primary">alr</name>
    <name evidence="8" type="ORF">J0M35_07710</name>
</gene>
<dbReference type="GO" id="GO:0005829">
    <property type="term" value="C:cytosol"/>
    <property type="evidence" value="ECO:0007669"/>
    <property type="project" value="TreeGrafter"/>
</dbReference>
<dbReference type="Proteomes" id="UP000664277">
    <property type="component" value="Unassembled WGS sequence"/>
</dbReference>
<comment type="catalytic activity">
    <reaction evidence="4">
        <text>L-alanine = D-alanine</text>
        <dbReference type="Rhea" id="RHEA:20249"/>
        <dbReference type="ChEBI" id="CHEBI:57416"/>
        <dbReference type="ChEBI" id="CHEBI:57972"/>
        <dbReference type="EC" id="5.1.1.1"/>
    </reaction>
</comment>
<evidence type="ECO:0000256" key="2">
    <source>
        <dbReference type="ARBA" id="ARBA00022898"/>
    </source>
</evidence>
<comment type="function">
    <text evidence="4">Catalyzes the interconversion of L-alanine and D-alanine. May also act on other amino acids.</text>
</comment>
<dbReference type="PANTHER" id="PTHR30511">
    <property type="entry name" value="ALANINE RACEMASE"/>
    <property type="match status" value="1"/>
</dbReference>
<feature type="binding site" evidence="4 6">
    <location>
        <position position="178"/>
    </location>
    <ligand>
        <name>substrate</name>
    </ligand>
</feature>
<evidence type="ECO:0000256" key="3">
    <source>
        <dbReference type="ARBA" id="ARBA00023235"/>
    </source>
</evidence>
<dbReference type="Gene3D" id="2.40.37.10">
    <property type="entry name" value="Lyase, Ornithine Decarboxylase, Chain A, domain 1"/>
    <property type="match status" value="1"/>
</dbReference>
<proteinExistence type="inferred from homology"/>
<dbReference type="Pfam" id="PF01168">
    <property type="entry name" value="Ala_racemase_N"/>
    <property type="match status" value="1"/>
</dbReference>
<dbReference type="SUPFAM" id="SSF50621">
    <property type="entry name" value="Alanine racemase C-terminal domain-like"/>
    <property type="match status" value="1"/>
</dbReference>
<dbReference type="Gene3D" id="3.20.20.10">
    <property type="entry name" value="Alanine racemase"/>
    <property type="match status" value="1"/>
</dbReference>
<name>A0A8J7TKR6_9BACT</name>
<dbReference type="PANTHER" id="PTHR30511:SF0">
    <property type="entry name" value="ALANINE RACEMASE, CATABOLIC-RELATED"/>
    <property type="match status" value="1"/>
</dbReference>
<evidence type="ECO:0000256" key="1">
    <source>
        <dbReference type="ARBA" id="ARBA00001933"/>
    </source>
</evidence>
<dbReference type="InterPro" id="IPR009006">
    <property type="entry name" value="Ala_racemase/Decarboxylase_C"/>
</dbReference>
<organism evidence="8 9">
    <name type="scientific">Candidatus Obscuribacter phosphatis</name>
    <dbReference type="NCBI Taxonomy" id="1906157"/>
    <lineage>
        <taxon>Bacteria</taxon>
        <taxon>Bacillati</taxon>
        <taxon>Candidatus Melainabacteria</taxon>
        <taxon>Candidatus Obscuribacterales</taxon>
        <taxon>Candidatus Obscuribacteraceae</taxon>
        <taxon>Candidatus Obscuribacter</taxon>
    </lineage>
</organism>
<sequence length="410" mass="45334">MLEPQQGGNANNLLMSSSNYRQAPTSLRRDAWVEVSLSCLEHNLEVIRTEWLQKKPIQEPSPRNKTAKSTSKTKVMAVVKSDGYGHGAATTAQLFEASSVDYLGVASIDEGLQLRQSGIKLPILVLSPTPSWALDTALENNLGISITSLKQIEDVSSTAKRLNLQAAVHIKIDTGMHRLGIEPTTTAQALELVDKDPRLQLMSVFSHLAMADNREAVDFQKGRFEAAVKIVPPGTLLHLASSEATRLFPDTHYDMVRVGLYLWGLAPNTTLPELRPALSLKARINHIGPVPEGESAGYGFTWTAKRHSRLAMIPIGYADGVDRGLSNNMEAIIEDNWVKQVGRISMDQMLLDITDCKQAQEGDLVTLIGSSAQKCINLCQWAERLDTITYELACRLRARLPKVYTRERLR</sequence>
<evidence type="ECO:0000313" key="9">
    <source>
        <dbReference type="Proteomes" id="UP000664277"/>
    </source>
</evidence>
<dbReference type="CDD" id="cd00430">
    <property type="entry name" value="PLPDE_III_AR"/>
    <property type="match status" value="1"/>
</dbReference>
<reference evidence="8" key="1">
    <citation type="submission" date="2021-02" db="EMBL/GenBank/DDBJ databases">
        <title>Genome-Resolved Metagenomics of a Microbial Community Performing Photosynthetic Biological Nutrient Removal.</title>
        <authorList>
            <person name="Mcdaniel E.A."/>
        </authorList>
    </citation>
    <scope>NUCLEOTIDE SEQUENCE</scope>
    <source>
        <strain evidence="8">UWPOB_OBS1</strain>
    </source>
</reference>
<dbReference type="PROSITE" id="PS00395">
    <property type="entry name" value="ALANINE_RACEMASE"/>
    <property type="match status" value="1"/>
</dbReference>
<feature type="active site" description="Proton acceptor; specific for L-alanine" evidence="4">
    <location>
        <position position="298"/>
    </location>
</feature>
<feature type="binding site" evidence="4 6">
    <location>
        <position position="346"/>
    </location>
    <ligand>
        <name>substrate</name>
    </ligand>
</feature>
<dbReference type="SUPFAM" id="SSF51419">
    <property type="entry name" value="PLP-binding barrel"/>
    <property type="match status" value="1"/>
</dbReference>
<dbReference type="InterPro" id="IPR001608">
    <property type="entry name" value="Ala_racemase_N"/>
</dbReference>
<comment type="similarity">
    <text evidence="4">Belongs to the alanine racemase family.</text>
</comment>
<dbReference type="UniPathway" id="UPA00042">
    <property type="reaction ID" value="UER00497"/>
</dbReference>
<feature type="modified residue" description="N6-(pyridoxal phosphate)lysine" evidence="4 5">
    <location>
        <position position="80"/>
    </location>
</feature>
<dbReference type="AlphaFoldDB" id="A0A8J7TKR6"/>
<dbReference type="GO" id="GO:0030632">
    <property type="term" value="P:D-alanine biosynthetic process"/>
    <property type="evidence" value="ECO:0007669"/>
    <property type="project" value="UniProtKB-UniRule"/>
</dbReference>
<evidence type="ECO:0000259" key="7">
    <source>
        <dbReference type="SMART" id="SM01005"/>
    </source>
</evidence>
<dbReference type="SMART" id="SM01005">
    <property type="entry name" value="Ala_racemase_C"/>
    <property type="match status" value="1"/>
</dbReference>
<dbReference type="GO" id="GO:0030170">
    <property type="term" value="F:pyridoxal phosphate binding"/>
    <property type="evidence" value="ECO:0007669"/>
    <property type="project" value="UniProtKB-UniRule"/>
</dbReference>
<dbReference type="InterPro" id="IPR000821">
    <property type="entry name" value="Ala_racemase"/>
</dbReference>
<dbReference type="HAMAP" id="MF_01201">
    <property type="entry name" value="Ala_racemase"/>
    <property type="match status" value="1"/>
</dbReference>
<keyword evidence="3 4" id="KW-0413">Isomerase</keyword>
<dbReference type="PRINTS" id="PR00992">
    <property type="entry name" value="ALARACEMASE"/>
</dbReference>
<dbReference type="FunFam" id="3.20.20.10:FF:000002">
    <property type="entry name" value="Alanine racemase"/>
    <property type="match status" value="1"/>
</dbReference>
<evidence type="ECO:0000313" key="8">
    <source>
        <dbReference type="EMBL" id="MBN8660235.1"/>
    </source>
</evidence>
<dbReference type="InterPro" id="IPR020622">
    <property type="entry name" value="Ala_racemase_pyridoxalP-BS"/>
</dbReference>
<protein>
    <recommendedName>
        <fullName evidence="4">Alanine racemase</fullName>
        <ecNumber evidence="4">5.1.1.1</ecNumber>
    </recommendedName>
</protein>
<dbReference type="EC" id="5.1.1.1" evidence="4"/>
<comment type="caution">
    <text evidence="8">The sequence shown here is derived from an EMBL/GenBank/DDBJ whole genome shotgun (WGS) entry which is preliminary data.</text>
</comment>
<feature type="domain" description="Alanine racemase C-terminal" evidence="7">
    <location>
        <begin position="277"/>
        <end position="405"/>
    </location>
</feature>
<comment type="pathway">
    <text evidence="4">Amino-acid biosynthesis; D-alanine biosynthesis; D-alanine from L-alanine: step 1/1.</text>
</comment>
<dbReference type="InterPro" id="IPR011079">
    <property type="entry name" value="Ala_racemase_C"/>
</dbReference>